<feature type="compositionally biased region" description="Basic and acidic residues" evidence="14">
    <location>
        <begin position="434"/>
        <end position="443"/>
    </location>
</feature>
<dbReference type="STRING" id="32473.ENSXCOP00000027696"/>
<keyword evidence="6" id="KW-0832">Ubl conjugation</keyword>
<dbReference type="GO" id="GO:0007399">
    <property type="term" value="P:nervous system development"/>
    <property type="evidence" value="ECO:0007669"/>
    <property type="project" value="UniProtKB-ARBA"/>
</dbReference>
<reference evidence="16" key="2">
    <citation type="submission" date="2025-09" db="UniProtKB">
        <authorList>
            <consortium name="Ensembl"/>
        </authorList>
    </citation>
    <scope>IDENTIFICATION</scope>
</reference>
<feature type="region of interest" description="Disordered" evidence="14">
    <location>
        <begin position="420"/>
        <end position="450"/>
    </location>
</feature>
<evidence type="ECO:0000256" key="11">
    <source>
        <dbReference type="ARBA" id="ARBA00039479"/>
    </source>
</evidence>
<keyword evidence="10" id="KW-0131">Cell cycle</keyword>
<keyword evidence="8" id="KW-1015">Disulfide bond</keyword>
<dbReference type="Gene3D" id="2.60.40.640">
    <property type="match status" value="2"/>
</dbReference>
<keyword evidence="17" id="KW-1185">Reference proteome</keyword>
<dbReference type="AlphaFoldDB" id="A0A3B5MVS6"/>
<name>A0A3B5MVS6_9TELE</name>
<evidence type="ECO:0000256" key="2">
    <source>
        <dbReference type="ARBA" id="ARBA00005298"/>
    </source>
</evidence>
<feature type="domain" description="Arrestin C-terminal-like" evidence="15">
    <location>
        <begin position="227"/>
        <end position="360"/>
    </location>
</feature>
<feature type="region of interest" description="Disordered" evidence="14">
    <location>
        <begin position="363"/>
        <end position="384"/>
    </location>
</feature>
<keyword evidence="3" id="KW-0963">Cytoplasm</keyword>
<evidence type="ECO:0000256" key="14">
    <source>
        <dbReference type="SAM" id="MobiDB-lite"/>
    </source>
</evidence>
<dbReference type="Ensembl" id="ENSXCOT00000028031.1">
    <property type="protein sequence ID" value="ENSXCOP00000027696.1"/>
    <property type="gene ID" value="ENSXCOG00000020649.1"/>
</dbReference>
<dbReference type="PANTHER" id="PTHR11188">
    <property type="entry name" value="ARRESTIN DOMAIN CONTAINING PROTEIN"/>
    <property type="match status" value="1"/>
</dbReference>
<evidence type="ECO:0000256" key="12">
    <source>
        <dbReference type="ARBA" id="ARBA00045565"/>
    </source>
</evidence>
<keyword evidence="4" id="KW-1017">Isopeptide bond</keyword>
<evidence type="ECO:0000313" key="16">
    <source>
        <dbReference type="Ensembl" id="ENSXCOP00000027696.1"/>
    </source>
</evidence>
<dbReference type="InterPro" id="IPR050357">
    <property type="entry name" value="Arrestin_domain-protein"/>
</dbReference>
<dbReference type="InterPro" id="IPR014756">
    <property type="entry name" value="Ig_E-set"/>
</dbReference>
<dbReference type="InterPro" id="IPR011022">
    <property type="entry name" value="Arrestin_C-like"/>
</dbReference>
<dbReference type="PANTHER" id="PTHR11188:SF14">
    <property type="entry name" value="THIOREDOXIN-INTERACTING PROTEIN"/>
    <property type="match status" value="1"/>
</dbReference>
<evidence type="ECO:0000256" key="3">
    <source>
        <dbReference type="ARBA" id="ARBA00022490"/>
    </source>
</evidence>
<dbReference type="InterPro" id="IPR011021">
    <property type="entry name" value="Arrestin-like_N"/>
</dbReference>
<dbReference type="GO" id="GO:0015031">
    <property type="term" value="P:protein transport"/>
    <property type="evidence" value="ECO:0007669"/>
    <property type="project" value="TreeGrafter"/>
</dbReference>
<evidence type="ECO:0000256" key="7">
    <source>
        <dbReference type="ARBA" id="ARBA00023015"/>
    </source>
</evidence>
<evidence type="ECO:0000256" key="6">
    <source>
        <dbReference type="ARBA" id="ARBA00022843"/>
    </source>
</evidence>
<dbReference type="GO" id="GO:0031625">
    <property type="term" value="F:ubiquitin protein ligase binding"/>
    <property type="evidence" value="ECO:0007669"/>
    <property type="project" value="TreeGrafter"/>
</dbReference>
<dbReference type="GO" id="GO:0005737">
    <property type="term" value="C:cytoplasm"/>
    <property type="evidence" value="ECO:0007669"/>
    <property type="project" value="UniProtKB-SubCell"/>
</dbReference>
<comment type="subcellular location">
    <subcellularLocation>
        <location evidence="1">Cytoplasm</location>
    </subcellularLocation>
</comment>
<feature type="compositionally biased region" description="Low complexity" evidence="14">
    <location>
        <begin position="363"/>
        <end position="379"/>
    </location>
</feature>
<evidence type="ECO:0000256" key="13">
    <source>
        <dbReference type="ARBA" id="ARBA00046869"/>
    </source>
</evidence>
<evidence type="ECO:0000256" key="10">
    <source>
        <dbReference type="ARBA" id="ARBA00023306"/>
    </source>
</evidence>
<keyword evidence="9" id="KW-0804">Transcription</keyword>
<accession>A0A3B5MVS6</accession>
<comment type="function">
    <text evidence="12">May act as an oxidative stress mediator by inhibiting thioredoxin activity or by limiting its bioavailability. Interacts with COPS5 and restores COPS5-induced suppression of CDKN1B stability, blocking the COPS5-mediated translocation of CDKN1B from the nucleus to the cytoplasm. Functions as a transcriptional repressor, possibly by acting as a bridge molecule between transcription factors and corepressor complexes, and over-expression will induce G0/G1 cell cycle arrest. Required for the maturation of natural killer cells. Acts as a suppressor of tumor cell growth. Inhibits the proteasomal degradation of DDIT4, and thereby contributes to the inhibition of the mammalian target of rapamycin complex 1 (mTORC1).</text>
</comment>
<dbReference type="SMART" id="SM01017">
    <property type="entry name" value="Arrestin_C"/>
    <property type="match status" value="1"/>
</dbReference>
<dbReference type="Pfam" id="PF00339">
    <property type="entry name" value="Arrestin_N"/>
    <property type="match status" value="1"/>
</dbReference>
<dbReference type="Pfam" id="PF02752">
    <property type="entry name" value="Arrestin_C"/>
    <property type="match status" value="1"/>
</dbReference>
<evidence type="ECO:0000256" key="5">
    <source>
        <dbReference type="ARBA" id="ARBA00022553"/>
    </source>
</evidence>
<reference evidence="16" key="1">
    <citation type="submission" date="2025-08" db="UniProtKB">
        <authorList>
            <consortium name="Ensembl"/>
        </authorList>
    </citation>
    <scope>IDENTIFICATION</scope>
</reference>
<organism evidence="16 17">
    <name type="scientific">Xiphophorus couchianus</name>
    <name type="common">Monterrey platyfish</name>
    <dbReference type="NCBI Taxonomy" id="32473"/>
    <lineage>
        <taxon>Eukaryota</taxon>
        <taxon>Metazoa</taxon>
        <taxon>Chordata</taxon>
        <taxon>Craniata</taxon>
        <taxon>Vertebrata</taxon>
        <taxon>Euteleostomi</taxon>
        <taxon>Actinopterygii</taxon>
        <taxon>Neopterygii</taxon>
        <taxon>Teleostei</taxon>
        <taxon>Neoteleostei</taxon>
        <taxon>Acanthomorphata</taxon>
        <taxon>Ovalentaria</taxon>
        <taxon>Atherinomorphae</taxon>
        <taxon>Cyprinodontiformes</taxon>
        <taxon>Poeciliidae</taxon>
        <taxon>Poeciliinae</taxon>
        <taxon>Xiphophorus</taxon>
    </lineage>
</organism>
<proteinExistence type="inferred from homology"/>
<evidence type="ECO:0000259" key="15">
    <source>
        <dbReference type="SMART" id="SM01017"/>
    </source>
</evidence>
<keyword evidence="5" id="KW-0597">Phosphoprotein</keyword>
<dbReference type="InterPro" id="IPR014752">
    <property type="entry name" value="Arrestin-like_C"/>
</dbReference>
<dbReference type="SUPFAM" id="SSF81296">
    <property type="entry name" value="E set domains"/>
    <property type="match status" value="2"/>
</dbReference>
<evidence type="ECO:0000256" key="1">
    <source>
        <dbReference type="ARBA" id="ARBA00004496"/>
    </source>
</evidence>
<evidence type="ECO:0000256" key="8">
    <source>
        <dbReference type="ARBA" id="ARBA00023157"/>
    </source>
</evidence>
<comment type="similarity">
    <text evidence="2">Belongs to the arrestin family.</text>
</comment>
<dbReference type="GeneTree" id="ENSGT00940000158522"/>
<keyword evidence="7" id="KW-0805">Transcription regulation</keyword>
<protein>
    <recommendedName>
        <fullName evidence="11">Thioredoxin-interacting protein</fullName>
    </recommendedName>
</protein>
<evidence type="ECO:0000256" key="9">
    <source>
        <dbReference type="ARBA" id="ARBA00023163"/>
    </source>
</evidence>
<sequence length="450" mass="50040">MVLSSANKPREFRVVFSDPTRTFYSSGDKVSGSVRLEASAPCRLTRLRVTAAGCARVESRRRSQEVEYLKYEDEVRLDPVLNTGEEAAGRLRLRVSPSPNVPPCPQILTATSCFLRGNPSASSSASSFLLPGESLTRSTSLVLFGSVWFRWFRWFQWFCCRRLVSSFKGKFGSVRYYVRAELQRPSQHALQCEREFEVEEPLDVNRPDLLAPAAASRQKKLTCLFIPDGQVLVSAQIDRKGFCEGEDININAKFENTCSRIVVPKAAIVARHSYSVNGTAKVSEARSELPQNLWAVRGNAIMSGMCDMWQGRSLRVPKLKPTLLGCDIIKVDYALMVYLHIPGSEKLVLELPLVIGTIPFSGVGSRTSSMSSRDSALSGPPSYSNIHQDLRADGPRMPLLYDYDGMGLFIRVPEGCYPAPPAYSEVRNPNPTSSEDRQEDTVPLKRTPSL</sequence>
<evidence type="ECO:0000256" key="4">
    <source>
        <dbReference type="ARBA" id="ARBA00022499"/>
    </source>
</evidence>
<comment type="subunit">
    <text evidence="13">Homodimer; disulfide-linked. Interacts with TXN/thioredoxin through its redox-active site. Interacts with transcriptional repressors ZBTB16, ZBTB32 and HDAC1. Interacts with DDIT4.</text>
</comment>
<dbReference type="Proteomes" id="UP000261380">
    <property type="component" value="Unplaced"/>
</dbReference>
<evidence type="ECO:0000313" key="17">
    <source>
        <dbReference type="Proteomes" id="UP000261380"/>
    </source>
</evidence>